<proteinExistence type="predicted"/>
<feature type="chain" id="PRO_5003224189" description="Lysozyme inhibitor LprI-like N-terminal domain-containing protein" evidence="1">
    <location>
        <begin position="22"/>
        <end position="135"/>
    </location>
</feature>
<feature type="signal peptide" evidence="1">
    <location>
        <begin position="1"/>
        <end position="21"/>
    </location>
</feature>
<organism evidence="3 4">
    <name type="scientific">Succinatimonas hippei (strain DSM 22608 / JCM 16073 / KCTC 15190 / YIT 12066)</name>
    <dbReference type="NCBI Taxonomy" id="762983"/>
    <lineage>
        <taxon>Bacteria</taxon>
        <taxon>Pseudomonadati</taxon>
        <taxon>Pseudomonadota</taxon>
        <taxon>Gammaproteobacteria</taxon>
        <taxon>Aeromonadales</taxon>
        <taxon>Succinivibrionaceae</taxon>
        <taxon>Succinatimonas</taxon>
    </lineage>
</organism>
<reference evidence="3 4" key="1">
    <citation type="submission" date="2011-01" db="EMBL/GenBank/DDBJ databases">
        <authorList>
            <person name="Weinstock G."/>
            <person name="Sodergren E."/>
            <person name="Clifton S."/>
            <person name="Fulton L."/>
            <person name="Fulton B."/>
            <person name="Courtney L."/>
            <person name="Fronick C."/>
            <person name="Harrison M."/>
            <person name="Strong C."/>
            <person name="Farmer C."/>
            <person name="Delahaunty K."/>
            <person name="Markovic C."/>
            <person name="Hall O."/>
            <person name="Minx P."/>
            <person name="Tomlinson C."/>
            <person name="Mitreva M."/>
            <person name="Hou S."/>
            <person name="Chen J."/>
            <person name="Wollam A."/>
            <person name="Pepin K.H."/>
            <person name="Johnson M."/>
            <person name="Bhonagiri V."/>
            <person name="Zhang X."/>
            <person name="Suruliraj S."/>
            <person name="Warren W."/>
            <person name="Chinwalla A."/>
            <person name="Mardis E.R."/>
            <person name="Wilson R.K."/>
        </authorList>
    </citation>
    <scope>NUCLEOTIDE SEQUENCE [LARGE SCALE GENOMIC DNA]</scope>
    <source>
        <strain evidence="4">DSM 22608 / JCM 16073 / KCTC 15190 / YIT 12066</strain>
    </source>
</reference>
<dbReference type="STRING" id="762983.HMPREF9444_01080"/>
<keyword evidence="4" id="KW-1185">Reference proteome</keyword>
<evidence type="ECO:0000256" key="1">
    <source>
        <dbReference type="SAM" id="SignalP"/>
    </source>
</evidence>
<dbReference type="Proteomes" id="UP000018458">
    <property type="component" value="Unassembled WGS sequence"/>
</dbReference>
<feature type="domain" description="Lysozyme inhibitor LprI-like N-terminal" evidence="2">
    <location>
        <begin position="32"/>
        <end position="129"/>
    </location>
</feature>
<dbReference type="Gene3D" id="1.20.1270.180">
    <property type="match status" value="1"/>
</dbReference>
<dbReference type="OrthoDB" id="7340239at2"/>
<dbReference type="eggNOG" id="COG3755">
    <property type="taxonomic scope" value="Bacteria"/>
</dbReference>
<dbReference type="EMBL" id="AEVO01000051">
    <property type="protein sequence ID" value="EFY07159.1"/>
    <property type="molecule type" value="Genomic_DNA"/>
</dbReference>
<gene>
    <name evidence="3" type="ORF">HMPREF9444_01080</name>
</gene>
<evidence type="ECO:0000259" key="2">
    <source>
        <dbReference type="Pfam" id="PF07007"/>
    </source>
</evidence>
<sequence length="135" mass="14966">MKLAGVLAIASVFVFSFTAVADEELSPGYNACMSASGGVTVQMRKCQNDAFIYLDGKLNKIYKQAMLSCNDEGDSKACKNTILKMQRAWIKYKEATVDYLFMALGDGTLTPVVVDDFVNQTTKEQVKKLELMLNR</sequence>
<evidence type="ECO:0000313" key="3">
    <source>
        <dbReference type="EMBL" id="EFY07159.1"/>
    </source>
</evidence>
<dbReference type="HOGENOM" id="CLU_128596_8_2_6"/>
<comment type="caution">
    <text evidence="3">The sequence shown here is derived from an EMBL/GenBank/DDBJ whole genome shotgun (WGS) entry which is preliminary data.</text>
</comment>
<accession>E8LK43</accession>
<keyword evidence="1" id="KW-0732">Signal</keyword>
<dbReference type="RefSeq" id="WP_009143281.1">
    <property type="nucleotide sequence ID" value="NZ_GL830988.1"/>
</dbReference>
<name>E8LK43_SUCHY</name>
<dbReference type="Pfam" id="PF07007">
    <property type="entry name" value="LprI"/>
    <property type="match status" value="1"/>
</dbReference>
<protein>
    <recommendedName>
        <fullName evidence="2">Lysozyme inhibitor LprI-like N-terminal domain-containing protein</fullName>
    </recommendedName>
</protein>
<dbReference type="AlphaFoldDB" id="E8LK43"/>
<evidence type="ECO:0000313" key="4">
    <source>
        <dbReference type="Proteomes" id="UP000018458"/>
    </source>
</evidence>
<dbReference type="InterPro" id="IPR009739">
    <property type="entry name" value="LprI-like_N"/>
</dbReference>